<reference evidence="2" key="1">
    <citation type="submission" date="2021-02" db="EMBL/GenBank/DDBJ databases">
        <title>Genome sequence of Rhodospirillales sp. strain TMPK1 isolated from soil.</title>
        <authorList>
            <person name="Nakai R."/>
            <person name="Kusada H."/>
            <person name="Tamaki H."/>
        </authorList>
    </citation>
    <scope>NUCLEOTIDE SEQUENCE</scope>
    <source>
        <strain evidence="2">TMPK1</strain>
    </source>
</reference>
<protein>
    <submittedName>
        <fullName evidence="2">Uncharacterized protein</fullName>
    </submittedName>
</protein>
<keyword evidence="1" id="KW-0472">Membrane</keyword>
<gene>
    <name evidence="2" type="ORF">TMPK1_08060</name>
</gene>
<keyword evidence="1" id="KW-0812">Transmembrane</keyword>
<dbReference type="EMBL" id="BOPV01000001">
    <property type="protein sequence ID" value="GIL38569.1"/>
    <property type="molecule type" value="Genomic_DNA"/>
</dbReference>
<dbReference type="RefSeq" id="WP_420241606.1">
    <property type="nucleotide sequence ID" value="NZ_BOPV01000001.1"/>
</dbReference>
<organism evidence="2 3">
    <name type="scientific">Roseiterribacter gracilis</name>
    <dbReference type="NCBI Taxonomy" id="2812848"/>
    <lineage>
        <taxon>Bacteria</taxon>
        <taxon>Pseudomonadati</taxon>
        <taxon>Pseudomonadota</taxon>
        <taxon>Alphaproteobacteria</taxon>
        <taxon>Rhodospirillales</taxon>
        <taxon>Roseiterribacteraceae</taxon>
        <taxon>Roseiterribacter</taxon>
    </lineage>
</organism>
<feature type="transmembrane region" description="Helical" evidence="1">
    <location>
        <begin position="20"/>
        <end position="38"/>
    </location>
</feature>
<evidence type="ECO:0000313" key="2">
    <source>
        <dbReference type="EMBL" id="GIL38569.1"/>
    </source>
</evidence>
<dbReference type="Proteomes" id="UP000681075">
    <property type="component" value="Unassembled WGS sequence"/>
</dbReference>
<keyword evidence="1" id="KW-1133">Transmembrane helix</keyword>
<feature type="transmembrane region" description="Helical" evidence="1">
    <location>
        <begin position="50"/>
        <end position="66"/>
    </location>
</feature>
<keyword evidence="3" id="KW-1185">Reference proteome</keyword>
<sequence length="119" mass="13820">MAKNKPPRDEYEYDARPSWFSRIFWWLFAAGFWGWVAYEFWQGSTQDRRWIAAAAALGFGVQYIANKIDRLERRSGSAVMRRLDQVERAVGLLRLEIEMDRPPAPRAVDKTSPPKTAAK</sequence>
<comment type="caution">
    <text evidence="2">The sequence shown here is derived from an EMBL/GenBank/DDBJ whole genome shotgun (WGS) entry which is preliminary data.</text>
</comment>
<evidence type="ECO:0000313" key="3">
    <source>
        <dbReference type="Proteomes" id="UP000681075"/>
    </source>
</evidence>
<accession>A0A8S8XAD5</accession>
<proteinExistence type="predicted"/>
<name>A0A8S8XAD5_9PROT</name>
<evidence type="ECO:0000256" key="1">
    <source>
        <dbReference type="SAM" id="Phobius"/>
    </source>
</evidence>
<dbReference type="AlphaFoldDB" id="A0A8S8XAD5"/>